<comment type="caution">
    <text evidence="1">The sequence shown here is derived from an EMBL/GenBank/DDBJ whole genome shotgun (WGS) entry which is preliminary data.</text>
</comment>
<gene>
    <name evidence="1" type="ORF">QBC42DRAFT_282640</name>
</gene>
<sequence length="101" mass="12027">MAKVKRPRRLATRVHFQQLGRQLWEMDWYQYKKPAWRIGYDWAGFILHVSSSSRLGEYFESGSRRGSGMGLRYTDIQLVVFRNEYGNLEFAFQAVWDAEDL</sequence>
<keyword evidence="2" id="KW-1185">Reference proteome</keyword>
<organism evidence="1 2">
    <name type="scientific">Cladorrhinum samala</name>
    <dbReference type="NCBI Taxonomy" id="585594"/>
    <lineage>
        <taxon>Eukaryota</taxon>
        <taxon>Fungi</taxon>
        <taxon>Dikarya</taxon>
        <taxon>Ascomycota</taxon>
        <taxon>Pezizomycotina</taxon>
        <taxon>Sordariomycetes</taxon>
        <taxon>Sordariomycetidae</taxon>
        <taxon>Sordariales</taxon>
        <taxon>Podosporaceae</taxon>
        <taxon>Cladorrhinum</taxon>
    </lineage>
</organism>
<accession>A0AAV9I491</accession>
<proteinExistence type="predicted"/>
<dbReference type="Proteomes" id="UP001321749">
    <property type="component" value="Unassembled WGS sequence"/>
</dbReference>
<protein>
    <submittedName>
        <fullName evidence="1">Uncharacterized protein</fullName>
    </submittedName>
</protein>
<reference evidence="1" key="2">
    <citation type="submission" date="2023-06" db="EMBL/GenBank/DDBJ databases">
        <authorList>
            <consortium name="Lawrence Berkeley National Laboratory"/>
            <person name="Mondo S.J."/>
            <person name="Hensen N."/>
            <person name="Bonometti L."/>
            <person name="Westerberg I."/>
            <person name="Brannstrom I.O."/>
            <person name="Guillou S."/>
            <person name="Cros-Aarteil S."/>
            <person name="Calhoun S."/>
            <person name="Haridas S."/>
            <person name="Kuo A."/>
            <person name="Pangilinan J."/>
            <person name="Riley R."/>
            <person name="Labutti K."/>
            <person name="Andreopoulos B."/>
            <person name="Lipzen A."/>
            <person name="Chen C."/>
            <person name="Yanf M."/>
            <person name="Daum C."/>
            <person name="Ng V."/>
            <person name="Clum A."/>
            <person name="Steindorff A."/>
            <person name="Ohm R."/>
            <person name="Martin F."/>
            <person name="Silar P."/>
            <person name="Natvig D."/>
            <person name="Lalanne C."/>
            <person name="Gautier V."/>
            <person name="Ament-Velasquez S.L."/>
            <person name="Kruys A."/>
            <person name="Hutchinson M.I."/>
            <person name="Powell A.J."/>
            <person name="Barry K."/>
            <person name="Miller A.N."/>
            <person name="Grigoriev I.V."/>
            <person name="Debuchy R."/>
            <person name="Gladieux P."/>
            <person name="Thoren M.H."/>
            <person name="Johannesson H."/>
        </authorList>
    </citation>
    <scope>NUCLEOTIDE SEQUENCE</scope>
    <source>
        <strain evidence="1">PSN324</strain>
    </source>
</reference>
<name>A0AAV9I491_9PEZI</name>
<evidence type="ECO:0000313" key="1">
    <source>
        <dbReference type="EMBL" id="KAK4466267.1"/>
    </source>
</evidence>
<evidence type="ECO:0000313" key="2">
    <source>
        <dbReference type="Proteomes" id="UP001321749"/>
    </source>
</evidence>
<reference evidence="1" key="1">
    <citation type="journal article" date="2023" name="Mol. Phylogenet. Evol.">
        <title>Genome-scale phylogeny and comparative genomics of the fungal order Sordariales.</title>
        <authorList>
            <person name="Hensen N."/>
            <person name="Bonometti L."/>
            <person name="Westerberg I."/>
            <person name="Brannstrom I.O."/>
            <person name="Guillou S."/>
            <person name="Cros-Aarteil S."/>
            <person name="Calhoun S."/>
            <person name="Haridas S."/>
            <person name="Kuo A."/>
            <person name="Mondo S."/>
            <person name="Pangilinan J."/>
            <person name="Riley R."/>
            <person name="LaButti K."/>
            <person name="Andreopoulos B."/>
            <person name="Lipzen A."/>
            <person name="Chen C."/>
            <person name="Yan M."/>
            <person name="Daum C."/>
            <person name="Ng V."/>
            <person name="Clum A."/>
            <person name="Steindorff A."/>
            <person name="Ohm R.A."/>
            <person name="Martin F."/>
            <person name="Silar P."/>
            <person name="Natvig D.O."/>
            <person name="Lalanne C."/>
            <person name="Gautier V."/>
            <person name="Ament-Velasquez S.L."/>
            <person name="Kruys A."/>
            <person name="Hutchinson M.I."/>
            <person name="Powell A.J."/>
            <person name="Barry K."/>
            <person name="Miller A.N."/>
            <person name="Grigoriev I.V."/>
            <person name="Debuchy R."/>
            <person name="Gladieux P."/>
            <person name="Hiltunen Thoren M."/>
            <person name="Johannesson H."/>
        </authorList>
    </citation>
    <scope>NUCLEOTIDE SEQUENCE</scope>
    <source>
        <strain evidence="1">PSN324</strain>
    </source>
</reference>
<dbReference type="EMBL" id="MU864933">
    <property type="protein sequence ID" value="KAK4466267.1"/>
    <property type="molecule type" value="Genomic_DNA"/>
</dbReference>
<dbReference type="AlphaFoldDB" id="A0AAV9I491"/>